<feature type="region of interest" description="Disordered" evidence="4">
    <location>
        <begin position="296"/>
        <end position="327"/>
    </location>
</feature>
<dbReference type="PANTHER" id="PTHR43464">
    <property type="entry name" value="METHYLTRANSFERASE"/>
    <property type="match status" value="1"/>
</dbReference>
<evidence type="ECO:0000256" key="3">
    <source>
        <dbReference type="ARBA" id="ARBA00022691"/>
    </source>
</evidence>
<dbReference type="Pfam" id="PF08241">
    <property type="entry name" value="Methyltransf_11"/>
    <property type="match status" value="1"/>
</dbReference>
<dbReference type="OrthoDB" id="1853779at2"/>
<name>A0A4R2KDI3_9PSEU</name>
<keyword evidence="2 6" id="KW-0808">Transferase</keyword>
<accession>A0A4R2KDI3</accession>
<sequence>MALDELKNTWESLGTVDPFWAVVSDPSRRDGRWDVAEFMATGKETVARVVETLAGFEVSLGERVLDFGCGVGRLSNALAEYADSVVGVDIAASMIDRAKDLSRFPDKIEFVRYDGQTLPFETGSFDGALSLLVLQHGRPEVQLRCLLELQRVVRPGGVLLVQIPSRPLLQRLLPAETYRMRLAAPHAPQRLTPGEQATFTVGVTNVSNVRWQAAAVFQLGNHWLADGVQLVRDDGRALLKTDVEPGASIELPITVTAPESPGRYELELDFVHELVTWWKDTGAETLRIPVTVAGTAQPAQARPVEPTTEIPTEPIPQPEAPSEHPGDAIEMHGLHIDFLRQLFEYCGTEVLAAIEDGSAGEEWENYSYVLRRR</sequence>
<evidence type="ECO:0000259" key="5">
    <source>
        <dbReference type="Pfam" id="PF08241"/>
    </source>
</evidence>
<evidence type="ECO:0000256" key="4">
    <source>
        <dbReference type="SAM" id="MobiDB-lite"/>
    </source>
</evidence>
<dbReference type="RefSeq" id="WP_132110416.1">
    <property type="nucleotide sequence ID" value="NZ_SLWS01000001.1"/>
</dbReference>
<dbReference type="EMBL" id="SLWS01000001">
    <property type="protein sequence ID" value="TCO64575.1"/>
    <property type="molecule type" value="Genomic_DNA"/>
</dbReference>
<dbReference type="PANTHER" id="PTHR43464:SF19">
    <property type="entry name" value="UBIQUINONE BIOSYNTHESIS O-METHYLTRANSFERASE, MITOCHONDRIAL"/>
    <property type="match status" value="1"/>
</dbReference>
<feature type="domain" description="Methyltransferase type 11" evidence="5">
    <location>
        <begin position="65"/>
        <end position="160"/>
    </location>
</feature>
<dbReference type="GO" id="GO:0032259">
    <property type="term" value="P:methylation"/>
    <property type="evidence" value="ECO:0007669"/>
    <property type="project" value="UniProtKB-KW"/>
</dbReference>
<dbReference type="Gene3D" id="2.60.40.10">
    <property type="entry name" value="Immunoglobulins"/>
    <property type="match status" value="1"/>
</dbReference>
<reference evidence="6 7" key="1">
    <citation type="submission" date="2019-03" db="EMBL/GenBank/DDBJ databases">
        <title>Genomic Encyclopedia of Type Strains, Phase IV (KMG-IV): sequencing the most valuable type-strain genomes for metagenomic binning, comparative biology and taxonomic classification.</title>
        <authorList>
            <person name="Goeker M."/>
        </authorList>
    </citation>
    <scope>NUCLEOTIDE SEQUENCE [LARGE SCALE GENOMIC DNA]</scope>
    <source>
        <strain evidence="6 7">DSM 45934</strain>
    </source>
</reference>
<keyword evidence="1 6" id="KW-0489">Methyltransferase</keyword>
<feature type="compositionally biased region" description="Low complexity" evidence="4">
    <location>
        <begin position="303"/>
        <end position="312"/>
    </location>
</feature>
<gene>
    <name evidence="6" type="ORF">EV192_101352</name>
</gene>
<evidence type="ECO:0000256" key="1">
    <source>
        <dbReference type="ARBA" id="ARBA00022603"/>
    </source>
</evidence>
<evidence type="ECO:0000313" key="7">
    <source>
        <dbReference type="Proteomes" id="UP000295680"/>
    </source>
</evidence>
<keyword evidence="3" id="KW-0949">S-adenosyl-L-methionine</keyword>
<dbReference type="GO" id="GO:0005975">
    <property type="term" value="P:carbohydrate metabolic process"/>
    <property type="evidence" value="ECO:0007669"/>
    <property type="project" value="UniProtKB-ARBA"/>
</dbReference>
<dbReference type="InterPro" id="IPR013783">
    <property type="entry name" value="Ig-like_fold"/>
</dbReference>
<evidence type="ECO:0000256" key="2">
    <source>
        <dbReference type="ARBA" id="ARBA00022679"/>
    </source>
</evidence>
<keyword evidence="7" id="KW-1185">Reference proteome</keyword>
<dbReference type="CDD" id="cd02440">
    <property type="entry name" value="AdoMet_MTases"/>
    <property type="match status" value="1"/>
</dbReference>
<dbReference type="AlphaFoldDB" id="A0A4R2KDI3"/>
<dbReference type="Gene3D" id="3.40.50.150">
    <property type="entry name" value="Vaccinia Virus protein VP39"/>
    <property type="match status" value="1"/>
</dbReference>
<evidence type="ECO:0000313" key="6">
    <source>
        <dbReference type="EMBL" id="TCO64575.1"/>
    </source>
</evidence>
<proteinExistence type="predicted"/>
<dbReference type="InterPro" id="IPR013216">
    <property type="entry name" value="Methyltransf_11"/>
</dbReference>
<comment type="caution">
    <text evidence="6">The sequence shown here is derived from an EMBL/GenBank/DDBJ whole genome shotgun (WGS) entry which is preliminary data.</text>
</comment>
<dbReference type="Proteomes" id="UP000295680">
    <property type="component" value="Unassembled WGS sequence"/>
</dbReference>
<dbReference type="GO" id="GO:0008757">
    <property type="term" value="F:S-adenosylmethionine-dependent methyltransferase activity"/>
    <property type="evidence" value="ECO:0007669"/>
    <property type="project" value="InterPro"/>
</dbReference>
<organism evidence="6 7">
    <name type="scientific">Actinocrispum wychmicini</name>
    <dbReference type="NCBI Taxonomy" id="1213861"/>
    <lineage>
        <taxon>Bacteria</taxon>
        <taxon>Bacillati</taxon>
        <taxon>Actinomycetota</taxon>
        <taxon>Actinomycetes</taxon>
        <taxon>Pseudonocardiales</taxon>
        <taxon>Pseudonocardiaceae</taxon>
        <taxon>Actinocrispum</taxon>
    </lineage>
</organism>
<dbReference type="SUPFAM" id="SSF53335">
    <property type="entry name" value="S-adenosyl-L-methionine-dependent methyltransferases"/>
    <property type="match status" value="1"/>
</dbReference>
<dbReference type="InterPro" id="IPR029063">
    <property type="entry name" value="SAM-dependent_MTases_sf"/>
</dbReference>
<protein>
    <submittedName>
        <fullName evidence="6">Methyltransferase family protein</fullName>
    </submittedName>
</protein>